<accession>A0ABR3Y9V4</accession>
<keyword evidence="2" id="KW-1185">Reference proteome</keyword>
<reference evidence="1 2" key="1">
    <citation type="journal article" date="2024" name="IMA Fungus">
        <title>IMA Genome - F19 : A genome assembly and annotation guide to empower mycologists, including annotated draft genome sequences of Ceratocystis pirilliformis, Diaporthe australafricana, Fusarium ophioides, Paecilomyces lecythidis, and Sporothrix stenoceras.</title>
        <authorList>
            <person name="Aylward J."/>
            <person name="Wilson A.M."/>
            <person name="Visagie C.M."/>
            <person name="Spraker J."/>
            <person name="Barnes I."/>
            <person name="Buitendag C."/>
            <person name="Ceriani C."/>
            <person name="Del Mar Angel L."/>
            <person name="du Plessis D."/>
            <person name="Fuchs T."/>
            <person name="Gasser K."/>
            <person name="Kramer D."/>
            <person name="Li W."/>
            <person name="Munsamy K."/>
            <person name="Piso A."/>
            <person name="Price J.L."/>
            <person name="Sonnekus B."/>
            <person name="Thomas C."/>
            <person name="van der Nest A."/>
            <person name="van Dijk A."/>
            <person name="van Heerden A."/>
            <person name="van Vuuren N."/>
            <person name="Yilmaz N."/>
            <person name="Duong T.A."/>
            <person name="van der Merwe N.A."/>
            <person name="Wingfield M.J."/>
            <person name="Wingfield B.D."/>
        </authorList>
    </citation>
    <scope>NUCLEOTIDE SEQUENCE [LARGE SCALE GENOMIC DNA]</scope>
    <source>
        <strain evidence="1 2">CMW 18167</strain>
    </source>
</reference>
<sequence length="100" mass="11126">MSSSRVGPVFAEKATTTTTTTTTNDAVFLPERISAYNTRYCEGLLRGGVIFPGVVYVRRAPSAEEVRVRRALKREKRGEGDIALEVLVWMFGRMRLGGDE</sequence>
<gene>
    <name evidence="1" type="ORF">Plec18167_001755</name>
</gene>
<dbReference type="Proteomes" id="UP001583193">
    <property type="component" value="Unassembled WGS sequence"/>
</dbReference>
<name>A0ABR3Y9V4_9EURO</name>
<dbReference type="EMBL" id="JAVDPF010000003">
    <property type="protein sequence ID" value="KAL1885098.1"/>
    <property type="molecule type" value="Genomic_DNA"/>
</dbReference>
<evidence type="ECO:0000313" key="2">
    <source>
        <dbReference type="Proteomes" id="UP001583193"/>
    </source>
</evidence>
<organism evidence="1 2">
    <name type="scientific">Paecilomyces lecythidis</name>
    <dbReference type="NCBI Taxonomy" id="3004212"/>
    <lineage>
        <taxon>Eukaryota</taxon>
        <taxon>Fungi</taxon>
        <taxon>Dikarya</taxon>
        <taxon>Ascomycota</taxon>
        <taxon>Pezizomycotina</taxon>
        <taxon>Eurotiomycetes</taxon>
        <taxon>Eurotiomycetidae</taxon>
        <taxon>Eurotiales</taxon>
        <taxon>Thermoascaceae</taxon>
        <taxon>Paecilomyces</taxon>
    </lineage>
</organism>
<proteinExistence type="predicted"/>
<evidence type="ECO:0000313" key="1">
    <source>
        <dbReference type="EMBL" id="KAL1885098.1"/>
    </source>
</evidence>
<comment type="caution">
    <text evidence="1">The sequence shown here is derived from an EMBL/GenBank/DDBJ whole genome shotgun (WGS) entry which is preliminary data.</text>
</comment>
<protein>
    <submittedName>
        <fullName evidence="1">Uncharacterized protein</fullName>
    </submittedName>
</protein>